<evidence type="ECO:0000256" key="11">
    <source>
        <dbReference type="RuleBase" id="RU004136"/>
    </source>
</evidence>
<dbReference type="Pfam" id="PF02875">
    <property type="entry name" value="Mur_ligase_C"/>
    <property type="match status" value="1"/>
</dbReference>
<sequence length="469" mass="51125">MIRRTLQRISELAGSSFPTKDQSRLLVVGVSIDTRTLRKGNLYVPIVGERFNGHRFADAAIAAGAAAVLWNRNEPTPPPLGKVPVLMVEDTLVALQSLARGYREELRTKVIGITGSNGKTSTKDMLAGCLYLSCKTHKTQGNLNNHLGVPLTLLDMDEDTDIAVVEMGMSGLGEIERLSWIAQPDLAIITSIGEAHLGDLGSMRHIVQAKLEIVSGLRRGGKLIYHGDHLLLSSAVQAMSTKPQCLTFGIEGYNDYFPGMLELCAQGSKFTVSRFPGVEFELPLAGRHQILNALAVIAAVLEITAEGTEIARQGLAQAEITGMRNEIVVTEDAIILNDTYKSNPSSAKAALETLYLWQDASQRIAVLGDMHDLGEQSVSLHHEVGAQIDENRLDYLFAYGPLSVHMADGAARRMTVNRVYHYSDKQAMMEHVRSVLRPGAVVLVKSSRAMQLEEAVAVLRESGAREHAR</sequence>
<dbReference type="NCBIfam" id="TIGR01143">
    <property type="entry name" value="murF"/>
    <property type="match status" value="1"/>
</dbReference>
<keyword evidence="1 10" id="KW-0963">Cytoplasm</keyword>
<evidence type="ECO:0000259" key="14">
    <source>
        <dbReference type="Pfam" id="PF08245"/>
    </source>
</evidence>
<keyword evidence="4 10" id="KW-0547">Nucleotide-binding</keyword>
<evidence type="ECO:0000313" key="16">
    <source>
        <dbReference type="Proteomes" id="UP001595755"/>
    </source>
</evidence>
<evidence type="ECO:0000256" key="9">
    <source>
        <dbReference type="ARBA" id="ARBA00023316"/>
    </source>
</evidence>
<comment type="similarity">
    <text evidence="10">Belongs to the MurCDEF family. MurF subfamily.</text>
</comment>
<dbReference type="GO" id="GO:0047480">
    <property type="term" value="F:UDP-N-acetylmuramoyl-tripeptide-D-alanyl-D-alanine ligase activity"/>
    <property type="evidence" value="ECO:0007669"/>
    <property type="project" value="UniProtKB-EC"/>
</dbReference>
<keyword evidence="16" id="KW-1185">Reference proteome</keyword>
<comment type="pathway">
    <text evidence="10 11">Cell wall biogenesis; peptidoglycan biosynthesis.</text>
</comment>
<organism evidence="15 16">
    <name type="scientific">Cohnella boryungensis</name>
    <dbReference type="NCBI Taxonomy" id="768479"/>
    <lineage>
        <taxon>Bacteria</taxon>
        <taxon>Bacillati</taxon>
        <taxon>Bacillota</taxon>
        <taxon>Bacilli</taxon>
        <taxon>Bacillales</taxon>
        <taxon>Paenibacillaceae</taxon>
        <taxon>Cohnella</taxon>
    </lineage>
</organism>
<keyword evidence="5 10" id="KW-0067">ATP-binding</keyword>
<dbReference type="Proteomes" id="UP001595755">
    <property type="component" value="Unassembled WGS sequence"/>
</dbReference>
<dbReference type="Pfam" id="PF01225">
    <property type="entry name" value="Mur_ligase"/>
    <property type="match status" value="1"/>
</dbReference>
<evidence type="ECO:0000256" key="4">
    <source>
        <dbReference type="ARBA" id="ARBA00022741"/>
    </source>
</evidence>
<evidence type="ECO:0000256" key="2">
    <source>
        <dbReference type="ARBA" id="ARBA00022598"/>
    </source>
</evidence>
<evidence type="ECO:0000256" key="7">
    <source>
        <dbReference type="ARBA" id="ARBA00022984"/>
    </source>
</evidence>
<comment type="subcellular location">
    <subcellularLocation>
        <location evidence="10 11">Cytoplasm</location>
    </subcellularLocation>
</comment>
<comment type="catalytic activity">
    <reaction evidence="10 11">
        <text>D-alanyl-D-alanine + UDP-N-acetyl-alpha-D-muramoyl-L-alanyl-gamma-D-glutamyl-meso-2,6-diaminopimelate + ATP = UDP-N-acetyl-alpha-D-muramoyl-L-alanyl-gamma-D-glutamyl-meso-2,6-diaminopimeloyl-D-alanyl-D-alanine + ADP + phosphate + H(+)</text>
        <dbReference type="Rhea" id="RHEA:28374"/>
        <dbReference type="ChEBI" id="CHEBI:15378"/>
        <dbReference type="ChEBI" id="CHEBI:30616"/>
        <dbReference type="ChEBI" id="CHEBI:43474"/>
        <dbReference type="ChEBI" id="CHEBI:57822"/>
        <dbReference type="ChEBI" id="CHEBI:61386"/>
        <dbReference type="ChEBI" id="CHEBI:83905"/>
        <dbReference type="ChEBI" id="CHEBI:456216"/>
        <dbReference type="EC" id="6.3.2.10"/>
    </reaction>
</comment>
<feature type="domain" description="Mur ligase N-terminal catalytic" evidence="12">
    <location>
        <begin position="28"/>
        <end position="102"/>
    </location>
</feature>
<dbReference type="InterPro" id="IPR013221">
    <property type="entry name" value="Mur_ligase_cen"/>
</dbReference>
<evidence type="ECO:0000313" key="15">
    <source>
        <dbReference type="EMBL" id="MFC4307261.1"/>
    </source>
</evidence>
<dbReference type="Gene3D" id="3.90.190.20">
    <property type="entry name" value="Mur ligase, C-terminal domain"/>
    <property type="match status" value="1"/>
</dbReference>
<comment type="function">
    <text evidence="10 11">Involved in cell wall formation. Catalyzes the final step in the synthesis of UDP-N-acetylmuramoyl-pentapeptide, the precursor of murein.</text>
</comment>
<name>A0ABV8SI44_9BACL</name>
<dbReference type="Pfam" id="PF08245">
    <property type="entry name" value="Mur_ligase_M"/>
    <property type="match status" value="1"/>
</dbReference>
<dbReference type="SUPFAM" id="SSF63418">
    <property type="entry name" value="MurE/MurF N-terminal domain"/>
    <property type="match status" value="1"/>
</dbReference>
<dbReference type="PANTHER" id="PTHR43024:SF1">
    <property type="entry name" value="UDP-N-ACETYLMURAMOYL-TRIPEPTIDE--D-ALANYL-D-ALANINE LIGASE"/>
    <property type="match status" value="1"/>
</dbReference>
<keyword evidence="7 10" id="KW-0573">Peptidoglycan synthesis</keyword>
<evidence type="ECO:0000259" key="12">
    <source>
        <dbReference type="Pfam" id="PF01225"/>
    </source>
</evidence>
<evidence type="ECO:0000256" key="1">
    <source>
        <dbReference type="ARBA" id="ARBA00022490"/>
    </source>
</evidence>
<evidence type="ECO:0000256" key="3">
    <source>
        <dbReference type="ARBA" id="ARBA00022618"/>
    </source>
</evidence>
<keyword evidence="2 10" id="KW-0436">Ligase</keyword>
<proteinExistence type="inferred from homology"/>
<gene>
    <name evidence="10 15" type="primary">murF</name>
    <name evidence="15" type="ORF">ACFO1S_27935</name>
</gene>
<feature type="domain" description="Mur ligase C-terminal" evidence="13">
    <location>
        <begin position="324"/>
        <end position="448"/>
    </location>
</feature>
<comment type="caution">
    <text evidence="15">The sequence shown here is derived from an EMBL/GenBank/DDBJ whole genome shotgun (WGS) entry which is preliminary data.</text>
</comment>
<dbReference type="RefSeq" id="WP_204602998.1">
    <property type="nucleotide sequence ID" value="NZ_JBHSED010000074.1"/>
</dbReference>
<dbReference type="Gene3D" id="3.40.1390.10">
    <property type="entry name" value="MurE/MurF, N-terminal domain"/>
    <property type="match status" value="1"/>
</dbReference>
<dbReference type="Gene3D" id="3.40.1190.10">
    <property type="entry name" value="Mur-like, catalytic domain"/>
    <property type="match status" value="1"/>
</dbReference>
<dbReference type="InterPro" id="IPR004101">
    <property type="entry name" value="Mur_ligase_C"/>
</dbReference>
<dbReference type="HAMAP" id="MF_02019">
    <property type="entry name" value="MurF"/>
    <property type="match status" value="1"/>
</dbReference>
<dbReference type="InterPro" id="IPR036615">
    <property type="entry name" value="Mur_ligase_C_dom_sf"/>
</dbReference>
<feature type="binding site" evidence="10">
    <location>
        <begin position="115"/>
        <end position="121"/>
    </location>
    <ligand>
        <name>ATP</name>
        <dbReference type="ChEBI" id="CHEBI:30616"/>
    </ligand>
</feature>
<keyword evidence="8 10" id="KW-0131">Cell cycle</keyword>
<dbReference type="EC" id="6.3.2.10" evidence="10 11"/>
<keyword evidence="9 10" id="KW-0961">Cell wall biogenesis/degradation</keyword>
<evidence type="ECO:0000259" key="13">
    <source>
        <dbReference type="Pfam" id="PF02875"/>
    </source>
</evidence>
<reference evidence="16" key="1">
    <citation type="journal article" date="2019" name="Int. J. Syst. Evol. Microbiol.">
        <title>The Global Catalogue of Microorganisms (GCM) 10K type strain sequencing project: providing services to taxonomists for standard genome sequencing and annotation.</title>
        <authorList>
            <consortium name="The Broad Institute Genomics Platform"/>
            <consortium name="The Broad Institute Genome Sequencing Center for Infectious Disease"/>
            <person name="Wu L."/>
            <person name="Ma J."/>
        </authorList>
    </citation>
    <scope>NUCLEOTIDE SEQUENCE [LARGE SCALE GENOMIC DNA]</scope>
    <source>
        <strain evidence="16">CGMCC 4.1641</strain>
    </source>
</reference>
<dbReference type="EMBL" id="JBHSED010000074">
    <property type="protein sequence ID" value="MFC4307261.1"/>
    <property type="molecule type" value="Genomic_DNA"/>
</dbReference>
<dbReference type="InterPro" id="IPR035911">
    <property type="entry name" value="MurE/MurF_N"/>
</dbReference>
<dbReference type="SUPFAM" id="SSF53244">
    <property type="entry name" value="MurD-like peptide ligases, peptide-binding domain"/>
    <property type="match status" value="1"/>
</dbReference>
<dbReference type="PANTHER" id="PTHR43024">
    <property type="entry name" value="UDP-N-ACETYLMURAMOYL-TRIPEPTIDE--D-ALANYL-D-ALANINE LIGASE"/>
    <property type="match status" value="1"/>
</dbReference>
<keyword evidence="6 10" id="KW-0133">Cell shape</keyword>
<evidence type="ECO:0000256" key="10">
    <source>
        <dbReference type="HAMAP-Rule" id="MF_02019"/>
    </source>
</evidence>
<keyword evidence="3 10" id="KW-0132">Cell division</keyword>
<dbReference type="SUPFAM" id="SSF53623">
    <property type="entry name" value="MurD-like peptide ligases, catalytic domain"/>
    <property type="match status" value="1"/>
</dbReference>
<dbReference type="InterPro" id="IPR036565">
    <property type="entry name" value="Mur-like_cat_sf"/>
</dbReference>
<evidence type="ECO:0000256" key="8">
    <source>
        <dbReference type="ARBA" id="ARBA00023306"/>
    </source>
</evidence>
<accession>A0ABV8SI44</accession>
<dbReference type="InterPro" id="IPR000713">
    <property type="entry name" value="Mur_ligase_N"/>
</dbReference>
<evidence type="ECO:0000256" key="6">
    <source>
        <dbReference type="ARBA" id="ARBA00022960"/>
    </source>
</evidence>
<dbReference type="InterPro" id="IPR005863">
    <property type="entry name" value="UDP-N-AcMur_synth"/>
</dbReference>
<feature type="domain" description="Mur ligase central" evidence="14">
    <location>
        <begin position="113"/>
        <end position="300"/>
    </location>
</feature>
<evidence type="ECO:0000256" key="5">
    <source>
        <dbReference type="ARBA" id="ARBA00022840"/>
    </source>
</evidence>
<protein>
    <recommendedName>
        <fullName evidence="10 11">UDP-N-acetylmuramoyl-tripeptide--D-alanyl-D-alanine ligase</fullName>
        <ecNumber evidence="10 11">6.3.2.10</ecNumber>
    </recommendedName>
    <alternativeName>
        <fullName evidence="10">D-alanyl-D-alanine-adding enzyme</fullName>
    </alternativeName>
</protein>
<dbReference type="InterPro" id="IPR051046">
    <property type="entry name" value="MurCDEF_CellWall_CoF430Synth"/>
</dbReference>